<evidence type="ECO:0000313" key="1">
    <source>
        <dbReference type="EMBL" id="CBK42645.1"/>
    </source>
</evidence>
<dbReference type="EMBL" id="FP929003">
    <property type="protein sequence ID" value="CBK42645.1"/>
    <property type="molecule type" value="Genomic_DNA"/>
</dbReference>
<dbReference type="STRING" id="330214.NIDE2948"/>
<dbReference type="OrthoDB" id="9834980at2"/>
<reference evidence="1 2" key="1">
    <citation type="journal article" date="2010" name="Proc. Natl. Acad. Sci. U.S.A.">
        <title>A Nitrospira metagenome illuminates the physiology and evolution of globally important nitrite-oxidizing bacteria.</title>
        <authorList>
            <person name="Lucker S."/>
            <person name="Wagner M."/>
            <person name="Maixner F."/>
            <person name="Pelletier E."/>
            <person name="Koch H."/>
            <person name="Vacherie B."/>
            <person name="Rattei T."/>
            <person name="Sinninghe Damste J."/>
            <person name="Spieck E."/>
            <person name="Le Paslier D."/>
            <person name="Daims H."/>
        </authorList>
    </citation>
    <scope>NUCLEOTIDE SEQUENCE [LARGE SCALE GENOMIC DNA]</scope>
</reference>
<proteinExistence type="predicted"/>
<name>D8PHA8_9BACT</name>
<dbReference type="AlphaFoldDB" id="D8PHA8"/>
<protein>
    <submittedName>
        <fullName evidence="1">Uncharacterized protein</fullName>
    </submittedName>
</protein>
<sequence length="205" mass="22034">MKDELLDRLHRCYAAIDAAVEGDLSKFPPKIIADEKQFGLYQDFLDGLTEPQISNLAHTLIHNIANLRDHLRRWAGKNGLDQKDIERTIAGCAALQMIIDLSNNDKHGYPSRDGGHSKRSPKLLNVKRVLRMSAGPGAGSGIAIVFTATGPKQIASGGGFSQVVVTGSVVDGSGAPLGDLYELGNEALKAWEQQFAAFGIGIWAV</sequence>
<keyword evidence="2" id="KW-1185">Reference proteome</keyword>
<accession>D8PHA8</accession>
<gene>
    <name evidence="1" type="ORF">NIDE2948</name>
</gene>
<organism evidence="1 2">
    <name type="scientific">Nitrospira defluvii</name>
    <dbReference type="NCBI Taxonomy" id="330214"/>
    <lineage>
        <taxon>Bacteria</taxon>
        <taxon>Pseudomonadati</taxon>
        <taxon>Nitrospirota</taxon>
        <taxon>Nitrospiria</taxon>
        <taxon>Nitrospirales</taxon>
        <taxon>Nitrospiraceae</taxon>
        <taxon>Nitrospira</taxon>
    </lineage>
</organism>
<evidence type="ECO:0000313" key="2">
    <source>
        <dbReference type="Proteomes" id="UP000001660"/>
    </source>
</evidence>
<dbReference type="Proteomes" id="UP000001660">
    <property type="component" value="Chromosome"/>
</dbReference>
<dbReference type="HOGENOM" id="CLU_1335521_0_0_0"/>
<dbReference type="KEGG" id="nde:NIDE2948"/>